<protein>
    <submittedName>
        <fullName evidence="11">Vacuolar calcium ion transporter</fullName>
    </submittedName>
</protein>
<dbReference type="EMBL" id="QGMG01001312">
    <property type="protein sequence ID" value="TVY49489.1"/>
    <property type="molecule type" value="Genomic_DNA"/>
</dbReference>
<evidence type="ECO:0000256" key="4">
    <source>
        <dbReference type="ARBA" id="ARBA00022692"/>
    </source>
</evidence>
<keyword evidence="12" id="KW-1185">Reference proteome</keyword>
<dbReference type="GO" id="GO:0006874">
    <property type="term" value="P:intracellular calcium ion homeostasis"/>
    <property type="evidence" value="ECO:0007669"/>
    <property type="project" value="TreeGrafter"/>
</dbReference>
<feature type="transmembrane region" description="Helical" evidence="9">
    <location>
        <begin position="731"/>
        <end position="750"/>
    </location>
</feature>
<keyword evidence="4 9" id="KW-0812">Transmembrane</keyword>
<dbReference type="PANTHER" id="PTHR31503:SF18">
    <property type="entry name" value="CA(2+)_H(+) EXCHANGER, PUTATIVE (EUROFUNG)-RELATED"/>
    <property type="match status" value="1"/>
</dbReference>
<feature type="transmembrane region" description="Helical" evidence="9">
    <location>
        <begin position="692"/>
        <end position="711"/>
    </location>
</feature>
<feature type="compositionally biased region" description="Polar residues" evidence="8">
    <location>
        <begin position="1"/>
        <end position="11"/>
    </location>
</feature>
<evidence type="ECO:0000256" key="3">
    <source>
        <dbReference type="ARBA" id="ARBA00022448"/>
    </source>
</evidence>
<feature type="region of interest" description="Disordered" evidence="8">
    <location>
        <begin position="1"/>
        <end position="108"/>
    </location>
</feature>
<comment type="similarity">
    <text evidence="2">Belongs to the Ca(2+):cation antiporter (CaCA) (TC 2.A.19) family.</text>
</comment>
<dbReference type="AlphaFoldDB" id="A0A7D8YJA7"/>
<proteinExistence type="inferred from homology"/>
<dbReference type="Gene3D" id="1.20.1420.30">
    <property type="entry name" value="NCX, central ion-binding region"/>
    <property type="match status" value="2"/>
</dbReference>
<feature type="transmembrane region" description="Helical" evidence="9">
    <location>
        <begin position="290"/>
        <end position="310"/>
    </location>
</feature>
<dbReference type="PANTHER" id="PTHR31503">
    <property type="entry name" value="VACUOLAR CALCIUM ION TRANSPORTER"/>
    <property type="match status" value="1"/>
</dbReference>
<dbReference type="Pfam" id="PF01699">
    <property type="entry name" value="Na_Ca_ex"/>
    <property type="match status" value="2"/>
</dbReference>
<accession>A0A7D8YJA7</accession>
<feature type="compositionally biased region" description="Basic and acidic residues" evidence="8">
    <location>
        <begin position="528"/>
        <end position="538"/>
    </location>
</feature>
<evidence type="ECO:0000256" key="7">
    <source>
        <dbReference type="ARBA" id="ARBA00023136"/>
    </source>
</evidence>
<dbReference type="InterPro" id="IPR004837">
    <property type="entry name" value="NaCa_Exmemb"/>
</dbReference>
<feature type="compositionally biased region" description="Low complexity" evidence="8">
    <location>
        <begin position="415"/>
        <end position="431"/>
    </location>
</feature>
<feature type="transmembrane region" description="Helical" evidence="9">
    <location>
        <begin position="818"/>
        <end position="838"/>
    </location>
</feature>
<feature type="compositionally biased region" description="Basic residues" evidence="8">
    <location>
        <begin position="436"/>
        <end position="452"/>
    </location>
</feature>
<organism evidence="11 12">
    <name type="scientific">Lachnellula cervina</name>
    <dbReference type="NCBI Taxonomy" id="1316786"/>
    <lineage>
        <taxon>Eukaryota</taxon>
        <taxon>Fungi</taxon>
        <taxon>Dikarya</taxon>
        <taxon>Ascomycota</taxon>
        <taxon>Pezizomycotina</taxon>
        <taxon>Leotiomycetes</taxon>
        <taxon>Helotiales</taxon>
        <taxon>Lachnaceae</taxon>
        <taxon>Lachnellula</taxon>
    </lineage>
</organism>
<evidence type="ECO:0000256" key="5">
    <source>
        <dbReference type="ARBA" id="ARBA00022989"/>
    </source>
</evidence>
<evidence type="ECO:0000256" key="6">
    <source>
        <dbReference type="ARBA" id="ARBA00023065"/>
    </source>
</evidence>
<feature type="domain" description="Sodium/calcium exchanger membrane region" evidence="10">
    <location>
        <begin position="289"/>
        <end position="382"/>
    </location>
</feature>
<feature type="region of interest" description="Disordered" evidence="8">
    <location>
        <begin position="644"/>
        <end position="684"/>
    </location>
</feature>
<feature type="transmembrane region" description="Helical" evidence="9">
    <location>
        <begin position="189"/>
        <end position="209"/>
    </location>
</feature>
<keyword evidence="7 9" id="KW-0472">Membrane</keyword>
<evidence type="ECO:0000313" key="11">
    <source>
        <dbReference type="EMBL" id="TVY49489.1"/>
    </source>
</evidence>
<dbReference type="Proteomes" id="UP000481288">
    <property type="component" value="Unassembled WGS sequence"/>
</dbReference>
<comment type="caution">
    <text evidence="11">The sequence shown here is derived from an EMBL/GenBank/DDBJ whole genome shotgun (WGS) entry which is preliminary data.</text>
</comment>
<keyword evidence="6" id="KW-0406">Ion transport</keyword>
<evidence type="ECO:0000259" key="10">
    <source>
        <dbReference type="Pfam" id="PF01699"/>
    </source>
</evidence>
<feature type="domain" description="Sodium/calcium exchanger membrane region" evidence="10">
    <location>
        <begin position="692"/>
        <end position="836"/>
    </location>
</feature>
<sequence length="868" mass="93617">MKKASSDSQTYLDRIRSWARSKAHGPSPLSKNSSRPSTLPLSNTPSDQQNASASPSHNDTTNVPPYLSNSLPGFTPESSNSTANNVADNTSAVQPEPAPPPQADGQGTVVDEQAPKKNVLKIFWFTGKAIVLSSYINLLLVFVPVGIASKAAHLQPGIIFGMNAIAIIPLAGLLSHATESVAKRMGDTIGALMNVTFGNAVELIILYVLPPDTSSNPANSPSMYVSLERSRRERARSPLKGIIISIESHIIRPISFVSITLPMLVPCDLNKTYAHIPIPILQYCPFQASLLGSILANLLLILGMCFLLGGLRFQEQIYNSTVTQMSACLLSLSVMSLLLPTAFHASFKTEVAAKATRMVLKVSRGTSVVLLIVYGMYLLFQLKSHAYMYQSTPQHIIDEETAPGPVAQWMESSDDSSSSSSDSDSDGSSGSNTTAKRVKRLIKHGGRRRRKSSAGSRETPDADTRPPSLGTSSISPVNTGNPTGEPQTPGTASLRHDFAEDADDEHPVRSRRNSHGSSFILSRKERKREKEGKRQEKKDRKKALRNKGTITEGVVQTNEKINAENDPNAPRRVDFAVISESELQEDDSPQKRARTLRGLSLRPQMPKTFSQNVFTQPAPTPSPAPRAGPIPHVRVGIRRTNSLPDRLNQTISGPPRAGNIGVQPPHANSLPETENTVKQDEDDDENISRTTAICLLLISTGLVAVCAEFMVDSINAVVATQSGLSETFIGLIILPIVGNAAEHVTAVTVATKNKMDLAIGVAVGSSIQIALFVTPFIVLLGWCMGKEMSLYFTLFETVSLFVSAFIVNFLVLDGRSNYLEGALLCAAYVIIAVAAFFYPNEREQSNLGGNADASSKMIRSLVGGVIGM</sequence>
<feature type="transmembrane region" description="Helical" evidence="9">
    <location>
        <begin position="157"/>
        <end position="177"/>
    </location>
</feature>
<feature type="transmembrane region" description="Helical" evidence="9">
    <location>
        <begin position="122"/>
        <end position="145"/>
    </location>
</feature>
<dbReference type="FunFam" id="1.20.1420.30:FF:000011">
    <property type="entry name" value="Vacuolar calcium ion transporter"/>
    <property type="match status" value="1"/>
</dbReference>
<evidence type="ECO:0000256" key="2">
    <source>
        <dbReference type="ARBA" id="ARBA00008170"/>
    </source>
</evidence>
<dbReference type="GO" id="GO:0000329">
    <property type="term" value="C:fungal-type vacuole membrane"/>
    <property type="evidence" value="ECO:0007669"/>
    <property type="project" value="TreeGrafter"/>
</dbReference>
<evidence type="ECO:0000256" key="9">
    <source>
        <dbReference type="SAM" id="Phobius"/>
    </source>
</evidence>
<feature type="compositionally biased region" description="Polar residues" evidence="8">
    <location>
        <begin position="469"/>
        <end position="491"/>
    </location>
</feature>
<feature type="transmembrane region" description="Helical" evidence="9">
    <location>
        <begin position="757"/>
        <end position="782"/>
    </location>
</feature>
<reference evidence="11 12" key="1">
    <citation type="submission" date="2018-05" db="EMBL/GenBank/DDBJ databases">
        <title>Whole genome sequencing for identification of molecular markers to develop diagnostic detection tools for the regulated plant pathogen Lachnellula willkommii.</title>
        <authorList>
            <person name="Giroux E."/>
            <person name="Bilodeau G."/>
        </authorList>
    </citation>
    <scope>NUCLEOTIDE SEQUENCE [LARGE SCALE GENOMIC DNA]</scope>
    <source>
        <strain evidence="11 12">CBS 625.97</strain>
    </source>
</reference>
<name>A0A7D8YJA7_9HELO</name>
<feature type="compositionally biased region" description="Polar residues" evidence="8">
    <location>
        <begin position="29"/>
        <end position="93"/>
    </location>
</feature>
<feature type="region of interest" description="Disordered" evidence="8">
    <location>
        <begin position="407"/>
        <end position="553"/>
    </location>
</feature>
<dbReference type="OrthoDB" id="1699231at2759"/>
<dbReference type="GO" id="GO:0012505">
    <property type="term" value="C:endomembrane system"/>
    <property type="evidence" value="ECO:0007669"/>
    <property type="project" value="UniProtKB-SubCell"/>
</dbReference>
<comment type="subcellular location">
    <subcellularLocation>
        <location evidence="1">Endomembrane system</location>
        <topology evidence="1">Multi-pass membrane protein</topology>
    </subcellularLocation>
</comment>
<keyword evidence="3" id="KW-0813">Transport</keyword>
<dbReference type="GO" id="GO:0015369">
    <property type="term" value="F:calcium:proton antiporter activity"/>
    <property type="evidence" value="ECO:0007669"/>
    <property type="project" value="UniProtKB-ARBA"/>
</dbReference>
<dbReference type="InterPro" id="IPR044880">
    <property type="entry name" value="NCX_ion-bd_dom_sf"/>
</dbReference>
<evidence type="ECO:0000256" key="1">
    <source>
        <dbReference type="ARBA" id="ARBA00004127"/>
    </source>
</evidence>
<evidence type="ECO:0000256" key="8">
    <source>
        <dbReference type="SAM" id="MobiDB-lite"/>
    </source>
</evidence>
<gene>
    <name evidence="11" type="primary">VCX1_0</name>
    <name evidence="11" type="ORF">LCER1_G007948</name>
</gene>
<feature type="transmembrane region" description="Helical" evidence="9">
    <location>
        <begin position="362"/>
        <end position="380"/>
    </location>
</feature>
<dbReference type="InterPro" id="IPR004713">
    <property type="entry name" value="CaH_exchang"/>
</dbReference>
<feature type="transmembrane region" description="Helical" evidence="9">
    <location>
        <begin position="322"/>
        <end position="342"/>
    </location>
</feature>
<evidence type="ECO:0000313" key="12">
    <source>
        <dbReference type="Proteomes" id="UP000481288"/>
    </source>
</evidence>
<keyword evidence="5 9" id="KW-1133">Transmembrane helix</keyword>
<feature type="transmembrane region" description="Helical" evidence="9">
    <location>
        <begin position="788"/>
        <end position="811"/>
    </location>
</feature>